<dbReference type="STRING" id="1278073.MYSTI_07766"/>
<dbReference type="KEGG" id="msd:MYSTI_07766"/>
<keyword evidence="2" id="KW-1185">Reference proteome</keyword>
<dbReference type="OrthoDB" id="9857066at2"/>
<gene>
    <name evidence="1" type="ordered locus">MYSTI_07766</name>
</gene>
<sequence>MPVSSVVRGVVALVALLSLGGCSVTVGRTPSRPNIDLAQQASSLGLLLEPEVQDQFSVVINAPETVHVKEWRGTLEDGFRAGFASAFQMGAASADLKVQLAEAELTYAPTAVGRHGAVSAIEAQIRYKARLVDARGQVLKRSTGTVSSKRSATSGREVSNVTVSAVESMYEQLSRDFFTEAPPAPVAAPTP</sequence>
<evidence type="ECO:0000313" key="1">
    <source>
        <dbReference type="EMBL" id="AGC49038.1"/>
    </source>
</evidence>
<proteinExistence type="predicted"/>
<evidence type="ECO:0000313" key="2">
    <source>
        <dbReference type="Proteomes" id="UP000011131"/>
    </source>
</evidence>
<accession>L7ULZ3</accession>
<organism evidence="1 2">
    <name type="scientific">Myxococcus stipitatus (strain DSM 14675 / JCM 12634 / Mx s8)</name>
    <dbReference type="NCBI Taxonomy" id="1278073"/>
    <lineage>
        <taxon>Bacteria</taxon>
        <taxon>Pseudomonadati</taxon>
        <taxon>Myxococcota</taxon>
        <taxon>Myxococcia</taxon>
        <taxon>Myxococcales</taxon>
        <taxon>Cystobacterineae</taxon>
        <taxon>Myxococcaceae</taxon>
        <taxon>Myxococcus</taxon>
    </lineage>
</organism>
<dbReference type="EMBL" id="CP004025">
    <property type="protein sequence ID" value="AGC49038.1"/>
    <property type="molecule type" value="Genomic_DNA"/>
</dbReference>
<dbReference type="Proteomes" id="UP000011131">
    <property type="component" value="Chromosome"/>
</dbReference>
<reference evidence="1 2" key="1">
    <citation type="journal article" date="2013" name="Genome Announc.">
        <title>Complete genome sequence of Myxococcus stipitatus strain DSM 14675, a fruiting myxobacterium.</title>
        <authorList>
            <person name="Huntley S."/>
            <person name="Kneip S."/>
            <person name="Treuner-Lange A."/>
            <person name="Sogaard-Andersen L."/>
        </authorList>
    </citation>
    <scope>NUCLEOTIDE SEQUENCE [LARGE SCALE GENOMIC DNA]</scope>
    <source>
        <strain evidence="2">DSM 14675 / JCM 12634 / Mx s8</strain>
    </source>
</reference>
<dbReference type="PATRIC" id="fig|1278073.3.peg.7902"/>
<dbReference type="RefSeq" id="WP_015353291.1">
    <property type="nucleotide sequence ID" value="NC_020126.1"/>
</dbReference>
<dbReference type="AlphaFoldDB" id="L7ULZ3"/>
<name>L7ULZ3_MYXSD</name>
<protein>
    <submittedName>
        <fullName evidence="1">Uncharacterized protein</fullName>
    </submittedName>
</protein>
<dbReference type="HOGENOM" id="CLU_1420116_0_0_7"/>